<accession>A0A2A4JFC0</accession>
<dbReference type="Pfam" id="PF02995">
    <property type="entry name" value="DUF229"/>
    <property type="match status" value="1"/>
</dbReference>
<comment type="caution">
    <text evidence="1">The sequence shown here is derived from an EMBL/GenBank/DDBJ whole genome shotgun (WGS) entry which is preliminary data.</text>
</comment>
<name>A0A2A4JFC0_HELVI</name>
<dbReference type="EMBL" id="NWSH01001661">
    <property type="protein sequence ID" value="PCG70509.1"/>
    <property type="molecule type" value="Genomic_DNA"/>
</dbReference>
<dbReference type="STRING" id="7102.A0A2A4JFC0"/>
<protein>
    <submittedName>
        <fullName evidence="1">Uncharacterized protein</fullName>
    </submittedName>
</protein>
<dbReference type="PANTHER" id="PTHR10974">
    <property type="entry name" value="FI08016P-RELATED"/>
    <property type="match status" value="1"/>
</dbReference>
<dbReference type="AlphaFoldDB" id="A0A2A4JFC0"/>
<dbReference type="InterPro" id="IPR004245">
    <property type="entry name" value="DUF229"/>
</dbReference>
<organism evidence="1">
    <name type="scientific">Heliothis virescens</name>
    <name type="common">Tobacco budworm moth</name>
    <dbReference type="NCBI Taxonomy" id="7102"/>
    <lineage>
        <taxon>Eukaryota</taxon>
        <taxon>Metazoa</taxon>
        <taxon>Ecdysozoa</taxon>
        <taxon>Arthropoda</taxon>
        <taxon>Hexapoda</taxon>
        <taxon>Insecta</taxon>
        <taxon>Pterygota</taxon>
        <taxon>Neoptera</taxon>
        <taxon>Endopterygota</taxon>
        <taxon>Lepidoptera</taxon>
        <taxon>Glossata</taxon>
        <taxon>Ditrysia</taxon>
        <taxon>Noctuoidea</taxon>
        <taxon>Noctuidae</taxon>
        <taxon>Heliothinae</taxon>
        <taxon>Heliothis</taxon>
    </lineage>
</organism>
<dbReference type="GO" id="GO:0005615">
    <property type="term" value="C:extracellular space"/>
    <property type="evidence" value="ECO:0007669"/>
    <property type="project" value="TreeGrafter"/>
</dbReference>
<proteinExistence type="predicted"/>
<evidence type="ECO:0000313" key="1">
    <source>
        <dbReference type="EMBL" id="PCG70509.1"/>
    </source>
</evidence>
<reference evidence="1" key="1">
    <citation type="submission" date="2017-09" db="EMBL/GenBank/DDBJ databases">
        <title>Contemporary evolution of a Lepidopteran species, Heliothis virescens, in response to modern agricultural practices.</title>
        <authorList>
            <person name="Fritz M.L."/>
            <person name="Deyonke A.M."/>
            <person name="Papanicolaou A."/>
            <person name="Micinski S."/>
            <person name="Westbrook J."/>
            <person name="Gould F."/>
        </authorList>
    </citation>
    <scope>NUCLEOTIDE SEQUENCE [LARGE SCALE GENOMIC DNA]</scope>
    <source>
        <strain evidence="1">HvINT-</strain>
        <tissue evidence="1">Whole body</tissue>
    </source>
</reference>
<gene>
    <name evidence="1" type="ORF">B5V51_2898</name>
</gene>
<sequence length="265" mass="30308">MAQLAKGGARLRPNTIANIFSEHVDDRVEYEDCKEFLSYIKVEHEFVKWYKEAGFYTALGEDSASLGTFNFAKYGFIKTPTDYYIRTFIHEAEVNVDLIKLEEINDVNIKQRTETPYADNRSISLFLPIPSNRTCKLAGIDDHWCTCHKSIKISTKSFDARDAAGQLVKYLNDYLAEHRQCAQLKLDEVLEVTEMLAGKPRKNEVGWREFMAVVRTTPGGGVFEGTLRKSSDKWSLAGTVSRLNLYGDQSHCVRHYQLKLYCYCG</sequence>
<dbReference type="PANTHER" id="PTHR10974:SF1">
    <property type="entry name" value="FI08016P-RELATED"/>
    <property type="match status" value="1"/>
</dbReference>